<dbReference type="EnsemblPlants" id="MELO3C032244.2.1">
    <property type="protein sequence ID" value="MELO3C032244.2.1"/>
    <property type="gene ID" value="MELO3C032244.2"/>
</dbReference>
<sequence length="104" mass="11729">MSLHQQQEHEKRNSDPILLISSVSFSRLLIDEKDLDGQGHVLSTALEVGYNELPTFSSSLDSIYIIHYGNENDEDLPVVALEGVYLEAKLLSRSMMTKSYQIES</sequence>
<reference evidence="1" key="1">
    <citation type="submission" date="2023-03" db="UniProtKB">
        <authorList>
            <consortium name="EnsemblPlants"/>
        </authorList>
    </citation>
    <scope>IDENTIFICATION</scope>
</reference>
<organism evidence="1">
    <name type="scientific">Cucumis melo</name>
    <name type="common">Muskmelon</name>
    <dbReference type="NCBI Taxonomy" id="3656"/>
    <lineage>
        <taxon>Eukaryota</taxon>
        <taxon>Viridiplantae</taxon>
        <taxon>Streptophyta</taxon>
        <taxon>Embryophyta</taxon>
        <taxon>Tracheophyta</taxon>
        <taxon>Spermatophyta</taxon>
        <taxon>Magnoliopsida</taxon>
        <taxon>eudicotyledons</taxon>
        <taxon>Gunneridae</taxon>
        <taxon>Pentapetalae</taxon>
        <taxon>rosids</taxon>
        <taxon>fabids</taxon>
        <taxon>Cucurbitales</taxon>
        <taxon>Cucurbitaceae</taxon>
        <taxon>Benincaseae</taxon>
        <taxon>Cucumis</taxon>
    </lineage>
</organism>
<protein>
    <submittedName>
        <fullName evidence="1">Uncharacterized protein</fullName>
    </submittedName>
</protein>
<proteinExistence type="predicted"/>
<dbReference type="Gramene" id="MELO3C032244.2.1">
    <property type="protein sequence ID" value="MELO3C032244.2.1"/>
    <property type="gene ID" value="MELO3C032244.2"/>
</dbReference>
<evidence type="ECO:0000313" key="1">
    <source>
        <dbReference type="EnsemblPlants" id="MELO3C032244.2.1"/>
    </source>
</evidence>
<name>A0A9I9EDE2_CUCME</name>
<accession>A0A9I9EDE2</accession>
<dbReference type="AlphaFoldDB" id="A0A9I9EDE2"/>